<feature type="region of interest" description="Disordered" evidence="1">
    <location>
        <begin position="76"/>
        <end position="95"/>
    </location>
</feature>
<organism evidence="2 3">
    <name type="scientific">Anas platyrhynchos</name>
    <name type="common">Mallard</name>
    <name type="synonym">Anas boschas</name>
    <dbReference type="NCBI Taxonomy" id="8839"/>
    <lineage>
        <taxon>Eukaryota</taxon>
        <taxon>Metazoa</taxon>
        <taxon>Chordata</taxon>
        <taxon>Craniata</taxon>
        <taxon>Vertebrata</taxon>
        <taxon>Euteleostomi</taxon>
        <taxon>Archelosauria</taxon>
        <taxon>Archosauria</taxon>
        <taxon>Dinosauria</taxon>
        <taxon>Saurischia</taxon>
        <taxon>Theropoda</taxon>
        <taxon>Coelurosauria</taxon>
        <taxon>Aves</taxon>
        <taxon>Neognathae</taxon>
        <taxon>Galloanserae</taxon>
        <taxon>Anseriformes</taxon>
        <taxon>Anatidae</taxon>
        <taxon>Anatinae</taxon>
        <taxon>Anas</taxon>
    </lineage>
</organism>
<accession>R0K332</accession>
<dbReference type="EMBL" id="KB742810">
    <property type="protein sequence ID" value="EOB04052.1"/>
    <property type="molecule type" value="Genomic_DNA"/>
</dbReference>
<name>R0K332_ANAPL</name>
<feature type="compositionally biased region" description="Polar residues" evidence="1">
    <location>
        <begin position="77"/>
        <end position="88"/>
    </location>
</feature>
<evidence type="ECO:0000256" key="1">
    <source>
        <dbReference type="SAM" id="MobiDB-lite"/>
    </source>
</evidence>
<dbReference type="Proteomes" id="UP000296049">
    <property type="component" value="Unassembled WGS sequence"/>
</dbReference>
<proteinExistence type="predicted"/>
<reference evidence="3" key="1">
    <citation type="journal article" date="2013" name="Nat. Genet.">
        <title>The duck genome and transcriptome provide insight into an avian influenza virus reservoir species.</title>
        <authorList>
            <person name="Huang Y."/>
            <person name="Li Y."/>
            <person name="Burt D.W."/>
            <person name="Chen H."/>
            <person name="Zhang Y."/>
            <person name="Qian W."/>
            <person name="Kim H."/>
            <person name="Gan S."/>
            <person name="Zhao Y."/>
            <person name="Li J."/>
            <person name="Yi K."/>
            <person name="Feng H."/>
            <person name="Zhu P."/>
            <person name="Li B."/>
            <person name="Liu Q."/>
            <person name="Fairley S."/>
            <person name="Magor K.E."/>
            <person name="Du Z."/>
            <person name="Hu X."/>
            <person name="Goodman L."/>
            <person name="Tafer H."/>
            <person name="Vignal A."/>
            <person name="Lee T."/>
            <person name="Kim K.W."/>
            <person name="Sheng Z."/>
            <person name="An Y."/>
            <person name="Searle S."/>
            <person name="Herrero J."/>
            <person name="Groenen M.A."/>
            <person name="Crooijmans R.P."/>
            <person name="Faraut T."/>
            <person name="Cai Q."/>
            <person name="Webster R.G."/>
            <person name="Aldridge J.R."/>
            <person name="Warren W.C."/>
            <person name="Bartschat S."/>
            <person name="Kehr S."/>
            <person name="Marz M."/>
            <person name="Stadler P.F."/>
            <person name="Smith J."/>
            <person name="Kraus R.H."/>
            <person name="Zhao Y."/>
            <person name="Ren L."/>
            <person name="Fei J."/>
            <person name="Morisson M."/>
            <person name="Kaiser P."/>
            <person name="Griffin D.K."/>
            <person name="Rao M."/>
            <person name="Pitel F."/>
            <person name="Wang J."/>
            <person name="Li N."/>
        </authorList>
    </citation>
    <scope>NUCLEOTIDE SEQUENCE [LARGE SCALE GENOMIC DNA]</scope>
</reference>
<gene>
    <name evidence="2" type="ORF">Anapl_04647</name>
</gene>
<keyword evidence="3" id="KW-1185">Reference proteome</keyword>
<evidence type="ECO:0000313" key="2">
    <source>
        <dbReference type="EMBL" id="EOB04052.1"/>
    </source>
</evidence>
<protein>
    <submittedName>
        <fullName evidence="2">Uncharacterized protein</fullName>
    </submittedName>
</protein>
<evidence type="ECO:0000313" key="3">
    <source>
        <dbReference type="Proteomes" id="UP000296049"/>
    </source>
</evidence>
<sequence>MPARTNASRHSEGLELKKPLGSSWMASAAHTRRFIDSNTVGSPWCKSSPSVASPWWHCQLIPPDPRIDLQHAKASSRRGTLNPVQQGQPWEMGKGQCRRGKRQTRALEKNPLCSLPTHTQPCFSLPTPNLFSGLAFQKAIQRAMLFVLYEFGDGSLTERFAILCRVAGGFCLLNG</sequence>
<dbReference type="AlphaFoldDB" id="R0K332"/>